<evidence type="ECO:0000313" key="1">
    <source>
        <dbReference type="EMBL" id="KFI92429.1"/>
    </source>
</evidence>
<evidence type="ECO:0000313" key="2">
    <source>
        <dbReference type="Proteomes" id="UP000029066"/>
    </source>
</evidence>
<dbReference type="AlphaFoldDB" id="A0A087DA79"/>
<reference evidence="1 2" key="1">
    <citation type="submission" date="2014-03" db="EMBL/GenBank/DDBJ databases">
        <title>Genomics of Bifidobacteria.</title>
        <authorList>
            <person name="Ventura M."/>
            <person name="Milani C."/>
            <person name="Lugli G.A."/>
        </authorList>
    </citation>
    <scope>NUCLEOTIDE SEQUENCE [LARGE SCALE GENOMIC DNA]</scope>
    <source>
        <strain evidence="1 2">DSM 23967</strain>
    </source>
</reference>
<name>A0A087DA79_9BIFI</name>
<dbReference type="OrthoDB" id="9804934at2"/>
<dbReference type="STRING" id="1437607.BISA_0829"/>
<dbReference type="Proteomes" id="UP000029066">
    <property type="component" value="Unassembled WGS sequence"/>
</dbReference>
<dbReference type="EMBL" id="JGZN01000008">
    <property type="protein sequence ID" value="KFI92429.1"/>
    <property type="molecule type" value="Genomic_DNA"/>
</dbReference>
<gene>
    <name evidence="1" type="ORF">BISA_0829</name>
</gene>
<proteinExistence type="predicted"/>
<protein>
    <submittedName>
        <fullName evidence="1">Uncharacterized protein</fullName>
    </submittedName>
</protein>
<organism evidence="1 2">
    <name type="scientific">Bifidobacterium saguini DSM 23967</name>
    <dbReference type="NCBI Taxonomy" id="1437607"/>
    <lineage>
        <taxon>Bacteria</taxon>
        <taxon>Bacillati</taxon>
        <taxon>Actinomycetota</taxon>
        <taxon>Actinomycetes</taxon>
        <taxon>Bifidobacteriales</taxon>
        <taxon>Bifidobacteriaceae</taxon>
        <taxon>Bifidobacterium</taxon>
    </lineage>
</organism>
<accession>A0A087DA79</accession>
<sequence length="130" mass="14428">MNNTMGRTCLLEANLILVAGITNTYRLRWLRRVTDQHGATVARPMDLTGFKPVMQIRRDRLLVIDLTEYVRLDEHGYITVTIPDETTRSLPEGSAAWDLLLEAPDGETIRLAAGSALIETTVSMTTGGNQ</sequence>
<comment type="caution">
    <text evidence="1">The sequence shown here is derived from an EMBL/GenBank/DDBJ whole genome shotgun (WGS) entry which is preliminary data.</text>
</comment>
<dbReference type="RefSeq" id="WP_033891058.1">
    <property type="nucleotide sequence ID" value="NZ_JDUT01000010.1"/>
</dbReference>